<dbReference type="SUPFAM" id="SSF52343">
    <property type="entry name" value="Ferredoxin reductase-like, C-terminal NADP-linked domain"/>
    <property type="match status" value="1"/>
</dbReference>
<dbReference type="InterPro" id="IPR001094">
    <property type="entry name" value="Flavdoxin-like"/>
</dbReference>
<dbReference type="Pfam" id="PF00175">
    <property type="entry name" value="NAD_binding_1"/>
    <property type="match status" value="1"/>
</dbReference>
<keyword evidence="12" id="KW-1185">Reference proteome</keyword>
<dbReference type="Gene3D" id="1.20.990.10">
    <property type="entry name" value="NADPH-cytochrome p450 Reductase, Chain A, domain 3"/>
    <property type="match status" value="1"/>
</dbReference>
<keyword evidence="8" id="KW-0028">Amino-acid biosynthesis</keyword>
<dbReference type="InterPro" id="IPR017938">
    <property type="entry name" value="Riboflavin_synthase-like_b-brl"/>
</dbReference>
<comment type="caution">
    <text evidence="11">The sequence shown here is derived from an EMBL/GenBank/DDBJ whole genome shotgun (WGS) entry which is preliminary data.</text>
</comment>
<dbReference type="PRINTS" id="PR00371">
    <property type="entry name" value="FPNCR"/>
</dbReference>
<dbReference type="SUPFAM" id="SSF63380">
    <property type="entry name" value="Riboflavin synthase domain-like"/>
    <property type="match status" value="1"/>
</dbReference>
<gene>
    <name evidence="11" type="ORF">ACFPT7_22260</name>
</gene>
<dbReference type="Gene3D" id="3.40.50.80">
    <property type="entry name" value="Nucleotide-binding domain of ferredoxin-NADP reductase (FNR) module"/>
    <property type="match status" value="1"/>
</dbReference>
<proteinExistence type="predicted"/>
<dbReference type="CDD" id="cd06199">
    <property type="entry name" value="SiR"/>
    <property type="match status" value="1"/>
</dbReference>
<dbReference type="InterPro" id="IPR017927">
    <property type="entry name" value="FAD-bd_FR_type"/>
</dbReference>
<dbReference type="InterPro" id="IPR001709">
    <property type="entry name" value="Flavoprot_Pyr_Nucl_cyt_Rdtase"/>
</dbReference>
<organism evidence="11 12">
    <name type="scientific">Acidicapsa dinghuensis</name>
    <dbReference type="NCBI Taxonomy" id="2218256"/>
    <lineage>
        <taxon>Bacteria</taxon>
        <taxon>Pseudomonadati</taxon>
        <taxon>Acidobacteriota</taxon>
        <taxon>Terriglobia</taxon>
        <taxon>Terriglobales</taxon>
        <taxon>Acidobacteriaceae</taxon>
        <taxon>Acidicapsa</taxon>
    </lineage>
</organism>
<evidence type="ECO:0000256" key="3">
    <source>
        <dbReference type="ARBA" id="ARBA00022630"/>
    </source>
</evidence>
<dbReference type="PROSITE" id="PS50902">
    <property type="entry name" value="FLAVODOXIN_LIKE"/>
    <property type="match status" value="1"/>
</dbReference>
<dbReference type="EMBL" id="JBHSPH010000010">
    <property type="protein sequence ID" value="MFC5865049.1"/>
    <property type="molecule type" value="Genomic_DNA"/>
</dbReference>
<dbReference type="InterPro" id="IPR001433">
    <property type="entry name" value="OxRdtase_FAD/NAD-bd"/>
</dbReference>
<reference evidence="12" key="1">
    <citation type="journal article" date="2019" name="Int. J. Syst. Evol. Microbiol.">
        <title>The Global Catalogue of Microorganisms (GCM) 10K type strain sequencing project: providing services to taxonomists for standard genome sequencing and annotation.</title>
        <authorList>
            <consortium name="The Broad Institute Genomics Platform"/>
            <consortium name="The Broad Institute Genome Sequencing Center for Infectious Disease"/>
            <person name="Wu L."/>
            <person name="Ma J."/>
        </authorList>
    </citation>
    <scope>NUCLEOTIDE SEQUENCE [LARGE SCALE GENOMIC DNA]</scope>
    <source>
        <strain evidence="12">JCM 4087</strain>
    </source>
</reference>
<dbReference type="InterPro" id="IPR023173">
    <property type="entry name" value="NADPH_Cyt_P450_Rdtase_alpha"/>
</dbReference>
<dbReference type="Pfam" id="PF00258">
    <property type="entry name" value="Flavodoxin_1"/>
    <property type="match status" value="1"/>
</dbReference>
<dbReference type="Pfam" id="PF00667">
    <property type="entry name" value="FAD_binding_1"/>
    <property type="match status" value="1"/>
</dbReference>
<dbReference type="InterPro" id="IPR003097">
    <property type="entry name" value="CysJ-like_FAD-binding"/>
</dbReference>
<dbReference type="RefSeq" id="WP_263332062.1">
    <property type="nucleotide sequence ID" value="NZ_JAGSYH010000001.1"/>
</dbReference>
<evidence type="ECO:0000256" key="6">
    <source>
        <dbReference type="ARBA" id="ARBA00022857"/>
    </source>
</evidence>
<evidence type="ECO:0000256" key="1">
    <source>
        <dbReference type="ARBA" id="ARBA00001917"/>
    </source>
</evidence>
<evidence type="ECO:0000256" key="7">
    <source>
        <dbReference type="ARBA" id="ARBA00023002"/>
    </source>
</evidence>
<keyword evidence="3" id="KW-0285">Flavoprotein</keyword>
<accession>A0ABW1EMA4</accession>
<name>A0ABW1EMA4_9BACT</name>
<dbReference type="Gene3D" id="2.40.30.10">
    <property type="entry name" value="Translation factors"/>
    <property type="match status" value="1"/>
</dbReference>
<evidence type="ECO:0000256" key="8">
    <source>
        <dbReference type="ARBA" id="ARBA00023192"/>
    </source>
</evidence>
<dbReference type="InterPro" id="IPR039261">
    <property type="entry name" value="FNR_nucleotide-bd"/>
</dbReference>
<dbReference type="Gene3D" id="3.40.50.360">
    <property type="match status" value="1"/>
</dbReference>
<evidence type="ECO:0000259" key="9">
    <source>
        <dbReference type="PROSITE" id="PS50902"/>
    </source>
</evidence>
<keyword evidence="8" id="KW-0198">Cysteine biosynthesis</keyword>
<feature type="domain" description="Flavodoxin-like" evidence="9">
    <location>
        <begin position="46"/>
        <end position="184"/>
    </location>
</feature>
<evidence type="ECO:0000313" key="11">
    <source>
        <dbReference type="EMBL" id="MFC5865049.1"/>
    </source>
</evidence>
<dbReference type="PANTHER" id="PTHR19384:SF128">
    <property type="entry name" value="NADPH OXIDOREDUCTASE A"/>
    <property type="match status" value="1"/>
</dbReference>
<evidence type="ECO:0000256" key="4">
    <source>
        <dbReference type="ARBA" id="ARBA00022643"/>
    </source>
</evidence>
<protein>
    <submittedName>
        <fullName evidence="11">Sulfite reductase flavoprotein subunit alpha</fullName>
    </submittedName>
</protein>
<dbReference type="InterPro" id="IPR029039">
    <property type="entry name" value="Flavoprotein-like_sf"/>
</dbReference>
<dbReference type="PROSITE" id="PS51384">
    <property type="entry name" value="FAD_FR"/>
    <property type="match status" value="1"/>
</dbReference>
<dbReference type="InterPro" id="IPR008254">
    <property type="entry name" value="Flavodoxin/NO_synth"/>
</dbReference>
<dbReference type="PANTHER" id="PTHR19384">
    <property type="entry name" value="NITRIC OXIDE SYNTHASE-RELATED"/>
    <property type="match status" value="1"/>
</dbReference>
<evidence type="ECO:0000259" key="10">
    <source>
        <dbReference type="PROSITE" id="PS51384"/>
    </source>
</evidence>
<comment type="cofactor">
    <cofactor evidence="1">
        <name>FMN</name>
        <dbReference type="ChEBI" id="CHEBI:58210"/>
    </cofactor>
</comment>
<keyword evidence="7" id="KW-0560">Oxidoreductase</keyword>
<feature type="domain" description="FAD-binding FR-type" evidence="10">
    <location>
        <begin position="228"/>
        <end position="446"/>
    </location>
</feature>
<evidence type="ECO:0000313" key="12">
    <source>
        <dbReference type="Proteomes" id="UP001596091"/>
    </source>
</evidence>
<evidence type="ECO:0000256" key="2">
    <source>
        <dbReference type="ARBA" id="ARBA00001974"/>
    </source>
</evidence>
<comment type="cofactor">
    <cofactor evidence="2">
        <name>FAD</name>
        <dbReference type="ChEBI" id="CHEBI:57692"/>
    </cofactor>
</comment>
<keyword evidence="4" id="KW-0288">FMN</keyword>
<dbReference type="Proteomes" id="UP001596091">
    <property type="component" value="Unassembled WGS sequence"/>
</dbReference>
<sequence>MTPTIPFIPDNAPFTQEQRAWLNGLLAGMFSSAPQAAVTAKPSRRVAVLYGSQSGTAESMARKLAKELKAQGHAPALSTLVGYTPAALATESCALILASTYGDGDAPDGVQPFYEQLCLEHFPCMDKLSYAVFALGDRHYEHFCKFGKDLDSKLASLGANRLADRVDCDVDVEAPFAQWKTAMIARLNEDSPLSSRKAPGITKQLNALQLAESSGNPEAPTAKAFTRDHPLLASVIDKKSLTHVASTKSTLHVALSIEGTGLRYEAGDACGVIPTNDLNLVAEILQKMRFNGNERVPGVKTSTTTLHDALTHERQITRLNRKIIQGFATRGNCTPLLDLLLPEHQIDLDAYAYDRGLIDLLTEYPGVIDDPNELVGLLPKLTPRLYSISSSPAAHVGQIHTTVAVVRFTAHNRDRGGVCSTYFADRTSVADRLPIYIQPNKKFKLPSDSDAPIIMIGPGTGIAPFRGFLHERRALGHKGKNWLFFGERSSATDYLYRDELESMYVDGHLARLDTAFSRDHSHKAYVQDRMIEQAQQFWSWLQNGASIYVCGDASRMAKDVHSTLCRIVQEQGAMSGQAAEEYVGILKEDHRYHRDVY</sequence>
<dbReference type="PRINTS" id="PR00369">
    <property type="entry name" value="FLAVODOXIN"/>
</dbReference>
<dbReference type="SUPFAM" id="SSF52218">
    <property type="entry name" value="Flavoproteins"/>
    <property type="match status" value="1"/>
</dbReference>
<keyword evidence="6" id="KW-0521">NADP</keyword>
<evidence type="ECO:0000256" key="5">
    <source>
        <dbReference type="ARBA" id="ARBA00022827"/>
    </source>
</evidence>
<keyword evidence="5" id="KW-0274">FAD</keyword>